<organism evidence="2 4">
    <name type="scientific">Mesorhizobium plurifarium</name>
    <dbReference type="NCBI Taxonomy" id="69974"/>
    <lineage>
        <taxon>Bacteria</taxon>
        <taxon>Pseudomonadati</taxon>
        <taxon>Pseudomonadota</taxon>
        <taxon>Alphaproteobacteria</taxon>
        <taxon>Hyphomicrobiales</taxon>
        <taxon>Phyllobacteriaceae</taxon>
        <taxon>Mesorhizobium</taxon>
    </lineage>
</organism>
<proteinExistence type="predicted"/>
<evidence type="ECO:0000313" key="2">
    <source>
        <dbReference type="EMBL" id="CDX53096.1"/>
    </source>
</evidence>
<accession>A0A090FZC9</accession>
<evidence type="ECO:0000313" key="1">
    <source>
        <dbReference type="EMBL" id="CDX17855.1"/>
    </source>
</evidence>
<evidence type="ECO:0000313" key="3">
    <source>
        <dbReference type="Proteomes" id="UP000045285"/>
    </source>
</evidence>
<protein>
    <submittedName>
        <fullName evidence="2">Uncharacterized protein</fullName>
    </submittedName>
</protein>
<keyword evidence="3" id="KW-1185">Reference proteome</keyword>
<reference evidence="3" key="2">
    <citation type="submission" date="2014-08" db="EMBL/GenBank/DDBJ databases">
        <authorList>
            <person name="Moulin L."/>
        </authorList>
    </citation>
    <scope>NUCLEOTIDE SEQUENCE [LARGE SCALE GENOMIC DNA]</scope>
</reference>
<reference evidence="2 4" key="1">
    <citation type="submission" date="2014-08" db="EMBL/GenBank/DDBJ databases">
        <authorList>
            <person name="Moulin Lionel"/>
        </authorList>
    </citation>
    <scope>NUCLEOTIDE SEQUENCE [LARGE SCALE GENOMIC DNA]</scope>
</reference>
<gene>
    <name evidence="1" type="ORF">MPL3356_250003</name>
    <name evidence="2" type="ORF">MPL3365_170253</name>
</gene>
<sequence length="78" mass="8685">MKVRVRHIGPATHPSEVVVSVDTTTGAEHLVVNQRSLKDNKLEIGYPINSLDSNLLVELPRETINGSWRVWVPQASVE</sequence>
<evidence type="ECO:0000313" key="4">
    <source>
        <dbReference type="Proteomes" id="UP000046122"/>
    </source>
</evidence>
<dbReference type="Proteomes" id="UP000045285">
    <property type="component" value="Unassembled WGS sequence"/>
</dbReference>
<dbReference type="EMBL" id="CCNE01000009">
    <property type="protein sequence ID" value="CDX53096.1"/>
    <property type="molecule type" value="Genomic_DNA"/>
</dbReference>
<name>A0A090FZC9_MESPL</name>
<dbReference type="Proteomes" id="UP000046122">
    <property type="component" value="Unassembled WGS sequence"/>
</dbReference>
<dbReference type="EMBL" id="CCMZ01000018">
    <property type="protein sequence ID" value="CDX17855.1"/>
    <property type="molecule type" value="Genomic_DNA"/>
</dbReference>
<dbReference type="AlphaFoldDB" id="A0A090FZC9"/>